<dbReference type="SMART" id="SM00116">
    <property type="entry name" value="CBS"/>
    <property type="match status" value="2"/>
</dbReference>
<dbReference type="InterPro" id="IPR000644">
    <property type="entry name" value="CBS_dom"/>
</dbReference>
<evidence type="ECO:0000259" key="4">
    <source>
        <dbReference type="PROSITE" id="PS51371"/>
    </source>
</evidence>
<evidence type="ECO:0000313" key="5">
    <source>
        <dbReference type="EMBL" id="HIP17639.1"/>
    </source>
</evidence>
<reference evidence="5" key="1">
    <citation type="journal article" date="2020" name="ISME J.">
        <title>Gammaproteobacteria mediating utilization of methyl-, sulfur- and petroleum organic compounds in deep ocean hydrothermal plumes.</title>
        <authorList>
            <person name="Zhou Z."/>
            <person name="Liu Y."/>
            <person name="Pan J."/>
            <person name="Cron B.R."/>
            <person name="Toner B.M."/>
            <person name="Anantharaman K."/>
            <person name="Breier J.A."/>
            <person name="Dick G.J."/>
            <person name="Li M."/>
        </authorList>
    </citation>
    <scope>NUCLEOTIDE SEQUENCE</scope>
    <source>
        <strain evidence="5">SZUA-1385</strain>
    </source>
</reference>
<dbReference type="Proteomes" id="UP000605144">
    <property type="component" value="Unassembled WGS sequence"/>
</dbReference>
<name>A0A832YTZ6_9EURY</name>
<keyword evidence="2 3" id="KW-0129">CBS domain</keyword>
<dbReference type="InterPro" id="IPR046342">
    <property type="entry name" value="CBS_dom_sf"/>
</dbReference>
<gene>
    <name evidence="5" type="ORF">EYG76_05030</name>
</gene>
<dbReference type="Gene3D" id="3.10.580.10">
    <property type="entry name" value="CBS-domain"/>
    <property type="match status" value="1"/>
</dbReference>
<dbReference type="PROSITE" id="PS51371">
    <property type="entry name" value="CBS"/>
    <property type="match status" value="2"/>
</dbReference>
<proteinExistence type="predicted"/>
<dbReference type="PANTHER" id="PTHR43080:SF2">
    <property type="entry name" value="CBS DOMAIN-CONTAINING PROTEIN"/>
    <property type="match status" value="1"/>
</dbReference>
<comment type="caution">
    <text evidence="5">The sequence shown here is derived from an EMBL/GenBank/DDBJ whole genome shotgun (WGS) entry which is preliminary data.</text>
</comment>
<evidence type="ECO:0000256" key="3">
    <source>
        <dbReference type="PROSITE-ProRule" id="PRU00703"/>
    </source>
</evidence>
<evidence type="ECO:0000256" key="2">
    <source>
        <dbReference type="ARBA" id="ARBA00023122"/>
    </source>
</evidence>
<dbReference type="InterPro" id="IPR051257">
    <property type="entry name" value="Diverse_CBS-Domain"/>
</dbReference>
<sequence>MVSKYVVRDIMSRGIFEISLDTSISEAAKIMGDNNISSLVVSDDDGIYWGILTSTDILKHYTENLDELKAKDIMVSKLITVEPLAPLEKAAAIMAEHKIHHLYVLSELREDKIIGVISSNDLIKALQNR</sequence>
<dbReference type="EMBL" id="DQSV01000096">
    <property type="protein sequence ID" value="HIP17639.1"/>
    <property type="molecule type" value="Genomic_DNA"/>
</dbReference>
<accession>A0A832YTZ6</accession>
<dbReference type="AlphaFoldDB" id="A0A832YTZ6"/>
<protein>
    <submittedName>
        <fullName evidence="5">CBS domain-containing protein</fullName>
    </submittedName>
</protein>
<dbReference type="PANTHER" id="PTHR43080">
    <property type="entry name" value="CBS DOMAIN-CONTAINING PROTEIN CBSX3, MITOCHONDRIAL"/>
    <property type="match status" value="1"/>
</dbReference>
<evidence type="ECO:0000313" key="6">
    <source>
        <dbReference type="Proteomes" id="UP000605144"/>
    </source>
</evidence>
<organism evidence="5 6">
    <name type="scientific">Methanothermococcus okinawensis</name>
    <dbReference type="NCBI Taxonomy" id="155863"/>
    <lineage>
        <taxon>Archaea</taxon>
        <taxon>Methanobacteriati</taxon>
        <taxon>Methanobacteriota</taxon>
        <taxon>Methanomada group</taxon>
        <taxon>Methanococci</taxon>
        <taxon>Methanococcales</taxon>
        <taxon>Methanococcaceae</taxon>
        <taxon>Methanothermococcus</taxon>
    </lineage>
</organism>
<dbReference type="SUPFAM" id="SSF54631">
    <property type="entry name" value="CBS-domain pair"/>
    <property type="match status" value="1"/>
</dbReference>
<feature type="domain" description="CBS" evidence="4">
    <location>
        <begin position="11"/>
        <end position="67"/>
    </location>
</feature>
<keyword evidence="1" id="KW-0677">Repeat</keyword>
<dbReference type="Pfam" id="PF00571">
    <property type="entry name" value="CBS"/>
    <property type="match status" value="2"/>
</dbReference>
<evidence type="ECO:0000256" key="1">
    <source>
        <dbReference type="ARBA" id="ARBA00022737"/>
    </source>
</evidence>
<feature type="domain" description="CBS" evidence="4">
    <location>
        <begin position="74"/>
        <end position="129"/>
    </location>
</feature>